<reference evidence="1 2" key="1">
    <citation type="submission" date="2019-06" db="EMBL/GenBank/DDBJ databases">
        <title>Sequencing the genomes of 1000 actinobacteria strains.</title>
        <authorList>
            <person name="Klenk H.-P."/>
        </authorList>
    </citation>
    <scope>NUCLEOTIDE SEQUENCE [LARGE SCALE GENOMIC DNA]</scope>
    <source>
        <strain evidence="1 2">DSM 12335</strain>
    </source>
</reference>
<organism evidence="1 2">
    <name type="scientific">Ornithinicoccus hortensis</name>
    <dbReference type="NCBI Taxonomy" id="82346"/>
    <lineage>
        <taxon>Bacteria</taxon>
        <taxon>Bacillati</taxon>
        <taxon>Actinomycetota</taxon>
        <taxon>Actinomycetes</taxon>
        <taxon>Micrococcales</taxon>
        <taxon>Intrasporangiaceae</taxon>
        <taxon>Ornithinicoccus</taxon>
    </lineage>
</organism>
<gene>
    <name evidence="1" type="ORF">FB467_1264</name>
</gene>
<name>A0A542YQ31_9MICO</name>
<dbReference type="InterPro" id="IPR021456">
    <property type="entry name" value="DUF3107"/>
</dbReference>
<dbReference type="Proteomes" id="UP000319516">
    <property type="component" value="Unassembled WGS sequence"/>
</dbReference>
<dbReference type="EMBL" id="VFOP01000001">
    <property type="protein sequence ID" value="TQL50161.1"/>
    <property type="molecule type" value="Genomic_DNA"/>
</dbReference>
<protein>
    <submittedName>
        <fullName evidence="1">Uncharacterized protein DUF3107</fullName>
    </submittedName>
</protein>
<evidence type="ECO:0000313" key="1">
    <source>
        <dbReference type="EMBL" id="TQL50161.1"/>
    </source>
</evidence>
<proteinExistence type="predicted"/>
<dbReference type="Pfam" id="PF11305">
    <property type="entry name" value="DUF3107"/>
    <property type="match status" value="1"/>
</dbReference>
<dbReference type="OrthoDB" id="3268468at2"/>
<dbReference type="AlphaFoldDB" id="A0A542YQ31"/>
<sequence>MEIRIGVREVAREVSLESAQSAEEVEAAVSAAVESGTGVLSLTDEKGGKVIVPVSSVGYVEIGSPEQPRVGFGRG</sequence>
<accession>A0A542YQ31</accession>
<comment type="caution">
    <text evidence="1">The sequence shown here is derived from an EMBL/GenBank/DDBJ whole genome shotgun (WGS) entry which is preliminary data.</text>
</comment>
<dbReference type="RefSeq" id="WP_141784333.1">
    <property type="nucleotide sequence ID" value="NZ_BAAAIK010000004.1"/>
</dbReference>
<keyword evidence="2" id="KW-1185">Reference proteome</keyword>
<evidence type="ECO:0000313" key="2">
    <source>
        <dbReference type="Proteomes" id="UP000319516"/>
    </source>
</evidence>